<dbReference type="NCBIfam" id="TIGR01509">
    <property type="entry name" value="HAD-SF-IA-v3"/>
    <property type="match status" value="1"/>
</dbReference>
<evidence type="ECO:0000313" key="2">
    <source>
        <dbReference type="Proteomes" id="UP000178812"/>
    </source>
</evidence>
<name>A0A1F7WSD5_9BACT</name>
<dbReference type="InterPro" id="IPR006439">
    <property type="entry name" value="HAD-SF_hydro_IA"/>
</dbReference>
<dbReference type="InterPro" id="IPR036412">
    <property type="entry name" value="HAD-like_sf"/>
</dbReference>
<organism evidence="1 2">
    <name type="scientific">Candidatus Woesebacteria bacterium GWB1_43_5</name>
    <dbReference type="NCBI Taxonomy" id="1802474"/>
    <lineage>
        <taxon>Bacteria</taxon>
        <taxon>Candidatus Woeseibacteriota</taxon>
    </lineage>
</organism>
<gene>
    <name evidence="1" type="ORF">A2125_00150</name>
</gene>
<dbReference type="InterPro" id="IPR023198">
    <property type="entry name" value="PGP-like_dom2"/>
</dbReference>
<evidence type="ECO:0000313" key="1">
    <source>
        <dbReference type="EMBL" id="OGM05682.1"/>
    </source>
</evidence>
<dbReference type="InterPro" id="IPR023214">
    <property type="entry name" value="HAD_sf"/>
</dbReference>
<dbReference type="SFLD" id="SFLDS00003">
    <property type="entry name" value="Haloacid_Dehalogenase"/>
    <property type="match status" value="1"/>
</dbReference>
<dbReference type="SFLD" id="SFLDG01129">
    <property type="entry name" value="C1.5:_HAD__Beta-PGM__Phosphata"/>
    <property type="match status" value="1"/>
</dbReference>
<comment type="caution">
    <text evidence="1">The sequence shown here is derived from an EMBL/GenBank/DDBJ whole genome shotgun (WGS) entry which is preliminary data.</text>
</comment>
<dbReference type="PROSITE" id="PS01228">
    <property type="entry name" value="COF_1"/>
    <property type="match status" value="1"/>
</dbReference>
<dbReference type="Gene3D" id="1.10.150.240">
    <property type="entry name" value="Putative phosphatase, domain 2"/>
    <property type="match status" value="1"/>
</dbReference>
<dbReference type="AlphaFoldDB" id="A0A1F7WSD5"/>
<evidence type="ECO:0008006" key="3">
    <source>
        <dbReference type="Google" id="ProtNLM"/>
    </source>
</evidence>
<dbReference type="Pfam" id="PF13419">
    <property type="entry name" value="HAD_2"/>
    <property type="match status" value="1"/>
</dbReference>
<dbReference type="InterPro" id="IPR051806">
    <property type="entry name" value="HAD-like_SPP"/>
</dbReference>
<dbReference type="Proteomes" id="UP000178812">
    <property type="component" value="Unassembled WGS sequence"/>
</dbReference>
<accession>A0A1F7WSD5</accession>
<dbReference type="PANTHER" id="PTHR43481:SF4">
    <property type="entry name" value="GLYCEROL-1-PHOSPHATE PHOSPHOHYDROLASE 1-RELATED"/>
    <property type="match status" value="1"/>
</dbReference>
<proteinExistence type="predicted"/>
<sequence length="218" mass="23921">MIRAAIFDLDGTVLSDEQVYGGAFRKVLKDLGVNVKQKYPHKGGIGVGENWPYLLSKYKVKTNKSLAELSRATQQAFLKNIADIEVKEGFEEFIVGLREIGVATALATSNEWFVVEEILDKFNLAKYFDVVVTGEEATAKKPDPELFIIAAQRLGVDPRDCVAFEDSAAGIEAGKRAGMVVIGVARDEKHAKELDGDGKIINNYAQAYDKLEEYLGGS</sequence>
<dbReference type="InterPro" id="IPR041492">
    <property type="entry name" value="HAD_2"/>
</dbReference>
<reference evidence="1 2" key="1">
    <citation type="journal article" date="2016" name="Nat. Commun.">
        <title>Thousands of microbial genomes shed light on interconnected biogeochemical processes in an aquifer system.</title>
        <authorList>
            <person name="Anantharaman K."/>
            <person name="Brown C.T."/>
            <person name="Hug L.A."/>
            <person name="Sharon I."/>
            <person name="Castelle C.J."/>
            <person name="Probst A.J."/>
            <person name="Thomas B.C."/>
            <person name="Singh A."/>
            <person name="Wilkins M.J."/>
            <person name="Karaoz U."/>
            <person name="Brodie E.L."/>
            <person name="Williams K.H."/>
            <person name="Hubbard S.S."/>
            <person name="Banfield J.F."/>
        </authorList>
    </citation>
    <scope>NUCLEOTIDE SEQUENCE [LARGE SCALE GENOMIC DNA]</scope>
</reference>
<dbReference type="Gene3D" id="3.40.50.1000">
    <property type="entry name" value="HAD superfamily/HAD-like"/>
    <property type="match status" value="1"/>
</dbReference>
<dbReference type="SUPFAM" id="SSF56784">
    <property type="entry name" value="HAD-like"/>
    <property type="match status" value="1"/>
</dbReference>
<dbReference type="PRINTS" id="PR00413">
    <property type="entry name" value="HADHALOGNASE"/>
</dbReference>
<dbReference type="PANTHER" id="PTHR43481">
    <property type="entry name" value="FRUCTOSE-1-PHOSPHATE PHOSPHATASE"/>
    <property type="match status" value="1"/>
</dbReference>
<dbReference type="EMBL" id="MGFM01000028">
    <property type="protein sequence ID" value="OGM05682.1"/>
    <property type="molecule type" value="Genomic_DNA"/>
</dbReference>
<protein>
    <recommendedName>
        <fullName evidence="3">Haloacid dehalogenase</fullName>
    </recommendedName>
</protein>
<dbReference type="GO" id="GO:0050308">
    <property type="term" value="F:sugar-phosphatase activity"/>
    <property type="evidence" value="ECO:0007669"/>
    <property type="project" value="TreeGrafter"/>
</dbReference>
<dbReference type="SFLD" id="SFLDG01135">
    <property type="entry name" value="C1.5.6:_HAD__Beta-PGM__Phospha"/>
    <property type="match status" value="1"/>
</dbReference>